<dbReference type="InterPro" id="IPR037138">
    <property type="entry name" value="His_deacetylse_dom_sf"/>
</dbReference>
<dbReference type="GO" id="GO:0045150">
    <property type="term" value="P:acetoin catabolic process"/>
    <property type="evidence" value="ECO:0007669"/>
    <property type="project" value="UniProtKB-UniPathway"/>
</dbReference>
<keyword evidence="8" id="KW-1185">Reference proteome</keyword>
<name>A0A327ZQ68_9STAP</name>
<dbReference type="InterPro" id="IPR003085">
    <property type="entry name" value="AcuC"/>
</dbReference>
<dbReference type="GO" id="GO:0004407">
    <property type="term" value="F:histone deacetylase activity"/>
    <property type="evidence" value="ECO:0007669"/>
    <property type="project" value="TreeGrafter"/>
</dbReference>
<dbReference type="EMBL" id="PZJH01000004">
    <property type="protein sequence ID" value="RAK44452.1"/>
    <property type="molecule type" value="Genomic_DNA"/>
</dbReference>
<evidence type="ECO:0000256" key="4">
    <source>
        <dbReference type="ARBA" id="ARBA00022627"/>
    </source>
</evidence>
<dbReference type="AlphaFoldDB" id="A0A327ZQ68"/>
<evidence type="ECO:0000256" key="5">
    <source>
        <dbReference type="ARBA" id="ARBA00024669"/>
    </source>
</evidence>
<dbReference type="RefSeq" id="WP_111716553.1">
    <property type="nucleotide sequence ID" value="NZ_JBHSSR010000006.1"/>
</dbReference>
<dbReference type="SUPFAM" id="SSF52768">
    <property type="entry name" value="Arginase/deacetylase"/>
    <property type="match status" value="1"/>
</dbReference>
<accession>A0A327ZQ68</accession>
<dbReference type="GO" id="GO:0040029">
    <property type="term" value="P:epigenetic regulation of gene expression"/>
    <property type="evidence" value="ECO:0007669"/>
    <property type="project" value="TreeGrafter"/>
</dbReference>
<evidence type="ECO:0000313" key="8">
    <source>
        <dbReference type="Proteomes" id="UP000249808"/>
    </source>
</evidence>
<organism evidence="7 8">
    <name type="scientific">Macrococcus epidermidis</name>
    <dbReference type="NCBI Taxonomy" id="1902580"/>
    <lineage>
        <taxon>Bacteria</taxon>
        <taxon>Bacillati</taxon>
        <taxon>Bacillota</taxon>
        <taxon>Bacilli</taxon>
        <taxon>Bacillales</taxon>
        <taxon>Staphylococcaceae</taxon>
        <taxon>Macrococcus</taxon>
    </lineage>
</organism>
<comment type="similarity">
    <text evidence="2">Belongs to the histone deacetylase family.</text>
</comment>
<comment type="function">
    <text evidence="5">Role in growth on acetoin or butanediol. Involved in the breakdown of these compounds used as a carbon source.</text>
</comment>
<reference evidence="7 8" key="1">
    <citation type="journal article" date="2018" name="Front. Microbiol.">
        <title>Description and Comparative Genomics of Macrococcus caseolyticus subsp. hominis subsp. nov., Macrococcus goetzii sp. nov., Macrococcus epidermidis sp. nov., and Macrococcus bohemicus sp. nov., Novel Macrococci From Human Clinical Material With Virulence Potential and Suspected Uptake of Foreign DNA by Natural Transformation.</title>
        <authorList>
            <person name="Maslanova I."/>
            <person name="Wertheimer Z."/>
            <person name="Sedlacek I."/>
            <person name="Svec P."/>
            <person name="Indrakova A."/>
            <person name="Kovarovic V."/>
            <person name="Schumann P."/>
            <person name="Sproer C."/>
            <person name="Kralova S."/>
            <person name="Sedo O."/>
            <person name="Kristofova L."/>
            <person name="Vrbovska V."/>
            <person name="Fuzik T."/>
            <person name="Petras P."/>
            <person name="Zdrahal Z."/>
            <person name="Ruzickova V."/>
            <person name="Doskar J."/>
            <person name="Pantucek R."/>
        </authorList>
    </citation>
    <scope>NUCLEOTIDE SEQUENCE [LARGE SCALE GENOMIC DNA]</scope>
    <source>
        <strain evidence="7 8">01/688</strain>
    </source>
</reference>
<evidence type="ECO:0000313" key="7">
    <source>
        <dbReference type="EMBL" id="RAK44452.1"/>
    </source>
</evidence>
<proteinExistence type="inferred from homology"/>
<protein>
    <recommendedName>
        <fullName evidence="3">Acetoin utilization protein AcuC</fullName>
    </recommendedName>
</protein>
<dbReference type="PRINTS" id="PR01270">
    <property type="entry name" value="HDASUPER"/>
</dbReference>
<evidence type="ECO:0000256" key="1">
    <source>
        <dbReference type="ARBA" id="ARBA00005101"/>
    </source>
</evidence>
<dbReference type="UniPathway" id="UPA00040"/>
<evidence type="ECO:0000256" key="3">
    <source>
        <dbReference type="ARBA" id="ARBA00020218"/>
    </source>
</evidence>
<dbReference type="Proteomes" id="UP000249808">
    <property type="component" value="Unassembled WGS sequence"/>
</dbReference>
<dbReference type="Pfam" id="PF00850">
    <property type="entry name" value="Hist_deacetyl"/>
    <property type="match status" value="1"/>
</dbReference>
<dbReference type="InterPro" id="IPR000286">
    <property type="entry name" value="HDACs"/>
</dbReference>
<dbReference type="PRINTS" id="PR01272">
    <property type="entry name" value="ACUCPROTEIN"/>
</dbReference>
<dbReference type="PANTHER" id="PTHR10625:SF10">
    <property type="entry name" value="HISTONE DEACETYLASE HDAC1"/>
    <property type="match status" value="1"/>
</dbReference>
<dbReference type="InterPro" id="IPR023696">
    <property type="entry name" value="Ureohydrolase_dom_sf"/>
</dbReference>
<dbReference type="InterPro" id="IPR023801">
    <property type="entry name" value="His_deacetylse_dom"/>
</dbReference>
<sequence>MTLFVYDDALLAYRFSNDHPFNQMRLLLTKTLLEALQLLPEDKIITPRIATDEELLLGHQPEYIQAVKDAGENTLITSECEKFGLNSNDTPNFEGMHDKCATLVGATLTAVDAVMTGQTKTACNFGGGLHHGFRGRASGFCIYNDSTVAIEYMRQKYNKRVLYIDTDAHHGDGVQFSFYNDNDVFTYSIHETGRYLFPGTGTIHEKGDGNGYLYSMNLPVDAYTEDDSFLHVFRESLIKACEFFKPDIILSQNGADAHYLDPLTHLSVTHRTYQTIPQIVNQCATKYTDGKWIAIGGGGYNIFQVAPLAWAQVYNAMLGNPPLTGEIPKSWIDKWQPKSKIKMPHTWNEDLKNYEAIPRRLDIEEKNQQTLQRILMHY</sequence>
<evidence type="ECO:0000256" key="2">
    <source>
        <dbReference type="ARBA" id="ARBA00005947"/>
    </source>
</evidence>
<dbReference type="Gene3D" id="3.40.800.20">
    <property type="entry name" value="Histone deacetylase domain"/>
    <property type="match status" value="1"/>
</dbReference>
<feature type="domain" description="Histone deacetylase" evidence="6">
    <location>
        <begin position="19"/>
        <end position="315"/>
    </location>
</feature>
<gene>
    <name evidence="7" type="ORF">BHU61_09890</name>
</gene>
<keyword evidence="4" id="KW-0006">Acetoin catabolism</keyword>
<dbReference type="CDD" id="cd09994">
    <property type="entry name" value="HDAC_AcuC_like"/>
    <property type="match status" value="1"/>
</dbReference>
<dbReference type="PANTHER" id="PTHR10625">
    <property type="entry name" value="HISTONE DEACETYLASE HDAC1-RELATED"/>
    <property type="match status" value="1"/>
</dbReference>
<comment type="pathway">
    <text evidence="1">Ketone degradation; acetoin degradation.</text>
</comment>
<comment type="caution">
    <text evidence="7">The sequence shown here is derived from an EMBL/GenBank/DDBJ whole genome shotgun (WGS) entry which is preliminary data.</text>
</comment>
<evidence type="ECO:0000259" key="6">
    <source>
        <dbReference type="Pfam" id="PF00850"/>
    </source>
</evidence>